<dbReference type="EMBL" id="JACEIK010000617">
    <property type="protein sequence ID" value="MCD7459866.1"/>
    <property type="molecule type" value="Genomic_DNA"/>
</dbReference>
<evidence type="ECO:0000313" key="3">
    <source>
        <dbReference type="Proteomes" id="UP000823775"/>
    </source>
</evidence>
<evidence type="ECO:0000313" key="2">
    <source>
        <dbReference type="EMBL" id="MCD7459866.1"/>
    </source>
</evidence>
<feature type="compositionally biased region" description="Basic and acidic residues" evidence="1">
    <location>
        <begin position="57"/>
        <end position="72"/>
    </location>
</feature>
<reference evidence="2 3" key="1">
    <citation type="journal article" date="2021" name="BMC Genomics">
        <title>Datura genome reveals duplications of psychoactive alkaloid biosynthetic genes and high mutation rate following tissue culture.</title>
        <authorList>
            <person name="Rajewski A."/>
            <person name="Carter-House D."/>
            <person name="Stajich J."/>
            <person name="Litt A."/>
        </authorList>
    </citation>
    <scope>NUCLEOTIDE SEQUENCE [LARGE SCALE GENOMIC DNA]</scope>
    <source>
        <strain evidence="2">AR-01</strain>
    </source>
</reference>
<protein>
    <submittedName>
        <fullName evidence="2">Uncharacterized protein</fullName>
    </submittedName>
</protein>
<keyword evidence="3" id="KW-1185">Reference proteome</keyword>
<gene>
    <name evidence="2" type="ORF">HAX54_042152</name>
</gene>
<name>A0ABS8SLQ1_DATST</name>
<sequence>MASKVDKVKEIEVSNKGFKRLRKGTKESSSSAEGASVRRFGEKAVEPHGLTWSTTQKEVKYTPENRIDEGRLTLEFPPSGT</sequence>
<comment type="caution">
    <text evidence="2">The sequence shown here is derived from an EMBL/GenBank/DDBJ whole genome shotgun (WGS) entry which is preliminary data.</text>
</comment>
<accession>A0ABS8SLQ1</accession>
<feature type="region of interest" description="Disordered" evidence="1">
    <location>
        <begin position="16"/>
        <end position="81"/>
    </location>
</feature>
<dbReference type="Proteomes" id="UP000823775">
    <property type="component" value="Unassembled WGS sequence"/>
</dbReference>
<organism evidence="2 3">
    <name type="scientific">Datura stramonium</name>
    <name type="common">Jimsonweed</name>
    <name type="synonym">Common thornapple</name>
    <dbReference type="NCBI Taxonomy" id="4076"/>
    <lineage>
        <taxon>Eukaryota</taxon>
        <taxon>Viridiplantae</taxon>
        <taxon>Streptophyta</taxon>
        <taxon>Embryophyta</taxon>
        <taxon>Tracheophyta</taxon>
        <taxon>Spermatophyta</taxon>
        <taxon>Magnoliopsida</taxon>
        <taxon>eudicotyledons</taxon>
        <taxon>Gunneridae</taxon>
        <taxon>Pentapetalae</taxon>
        <taxon>asterids</taxon>
        <taxon>lamiids</taxon>
        <taxon>Solanales</taxon>
        <taxon>Solanaceae</taxon>
        <taxon>Solanoideae</taxon>
        <taxon>Datureae</taxon>
        <taxon>Datura</taxon>
    </lineage>
</organism>
<feature type="non-terminal residue" evidence="2">
    <location>
        <position position="81"/>
    </location>
</feature>
<evidence type="ECO:0000256" key="1">
    <source>
        <dbReference type="SAM" id="MobiDB-lite"/>
    </source>
</evidence>
<proteinExistence type="predicted"/>